<dbReference type="AlphaFoldDB" id="A0A4R8H9H3"/>
<comment type="subunit">
    <text evidence="2">Heterodimer of SbcC and SbcD.</text>
</comment>
<proteinExistence type="inferred from homology"/>
<dbReference type="GO" id="GO:0016887">
    <property type="term" value="F:ATP hydrolysis activity"/>
    <property type="evidence" value="ECO:0007669"/>
    <property type="project" value="InterPro"/>
</dbReference>
<evidence type="ECO:0000259" key="5">
    <source>
        <dbReference type="Pfam" id="PF13476"/>
    </source>
</evidence>
<keyword evidence="4" id="KW-0175">Coiled coil</keyword>
<feature type="domain" description="Rad50/SbcC-type AAA" evidence="5">
    <location>
        <begin position="8"/>
        <end position="284"/>
    </location>
</feature>
<accession>A0A4R8H9H3</accession>
<reference evidence="6 7" key="1">
    <citation type="submission" date="2019-03" db="EMBL/GenBank/DDBJ databases">
        <title>Subsurface microbial communities from deep shales in Ohio and West Virginia, USA.</title>
        <authorList>
            <person name="Wrighton K."/>
        </authorList>
    </citation>
    <scope>NUCLEOTIDE SEQUENCE [LARGE SCALE GENOMIC DNA]</scope>
    <source>
        <strain evidence="6 7">MSL 6dP</strain>
    </source>
</reference>
<dbReference type="EMBL" id="SOEG01000008">
    <property type="protein sequence ID" value="TDX52164.1"/>
    <property type="molecule type" value="Genomic_DNA"/>
</dbReference>
<dbReference type="PANTHER" id="PTHR32114:SF2">
    <property type="entry name" value="ABC TRANSPORTER ABCH.3"/>
    <property type="match status" value="1"/>
</dbReference>
<evidence type="ECO:0000256" key="3">
    <source>
        <dbReference type="ARBA" id="ARBA00013368"/>
    </source>
</evidence>
<dbReference type="Gene3D" id="3.40.50.300">
    <property type="entry name" value="P-loop containing nucleotide triphosphate hydrolases"/>
    <property type="match status" value="1"/>
</dbReference>
<evidence type="ECO:0000313" key="7">
    <source>
        <dbReference type="Proteomes" id="UP000295832"/>
    </source>
</evidence>
<sequence length="658" mass="76589">MKEIRLASLKLKNFKGIKDFELDTQGNNVSVYGDNGAGKTTLFDAFSWLLFDKDSQGNSSQSFDIKTLDEEGNVIHGLEHEVEGVLQINEKKLTLRKTYYEKWTKQRGSAEKKFAGHTTDYFLNEVPVKKSEYDARINEIVDEDIFKLLTNPAYFNEELHWKERRKILMEVCGDISPEEVIAAGEGLDDLQSILSDRSIEDNKKIIASKRKKINKELEKIPVRIDEVTQGLPDIANLNKEDIEAEIKGLKLRKEAKEKKITNIKAGGEIAENRKQLNEIQSELLEIRNNHSSKYRDKIEEVEGKLESARDKYRELQSTIDQKQIEETGQVIPEIKTLEDRSQKLREEWYKVNDEKFEHEDECPTCSQTLPEEQIEEARTKFNISKSKKLEEINVQGKELKSKIEDLNLRKEKLKNDINLLDLKQQDWEKHADDYKKEIQKLKEESKSYQDSQEYQDKLEDYNQLQQEIEQLQDNKSKSADEVKEQIYLLEKEIESNERKLSQIEQYEKGQARIQELADQEKELAKEYSKLERDLYLTEEFIKTKVNLLESKINDKFEFAHFKLFEEQINGELKETCETLFKGVPYGSSLNNAARVNVGLDVINTLSEFYGLSAPIFIDNAESVTELIDVDSQVIELVVSEPDKELRVELEQQEMKEAV</sequence>
<name>A0A4R8H9H3_9FIRM</name>
<evidence type="ECO:0000313" key="6">
    <source>
        <dbReference type="EMBL" id="TDX52164.1"/>
    </source>
</evidence>
<dbReference type="GO" id="GO:0006302">
    <property type="term" value="P:double-strand break repair"/>
    <property type="evidence" value="ECO:0007669"/>
    <property type="project" value="InterPro"/>
</dbReference>
<dbReference type="InterPro" id="IPR038729">
    <property type="entry name" value="Rad50/SbcC_AAA"/>
</dbReference>
<feature type="coiled-coil region" evidence="4">
    <location>
        <begin position="389"/>
        <end position="533"/>
    </location>
</feature>
<organism evidence="6 7">
    <name type="scientific">Orenia marismortui</name>
    <dbReference type="NCBI Taxonomy" id="46469"/>
    <lineage>
        <taxon>Bacteria</taxon>
        <taxon>Bacillati</taxon>
        <taxon>Bacillota</taxon>
        <taxon>Clostridia</taxon>
        <taxon>Halanaerobiales</taxon>
        <taxon>Halobacteroidaceae</taxon>
        <taxon>Orenia</taxon>
    </lineage>
</organism>
<dbReference type="InterPro" id="IPR027417">
    <property type="entry name" value="P-loop_NTPase"/>
</dbReference>
<evidence type="ECO:0000256" key="2">
    <source>
        <dbReference type="ARBA" id="ARBA00011322"/>
    </source>
</evidence>
<evidence type="ECO:0000256" key="1">
    <source>
        <dbReference type="ARBA" id="ARBA00006930"/>
    </source>
</evidence>
<comment type="similarity">
    <text evidence="1">Belongs to the SMC family. SbcC subfamily.</text>
</comment>
<dbReference type="SUPFAM" id="SSF52540">
    <property type="entry name" value="P-loop containing nucleoside triphosphate hydrolases"/>
    <property type="match status" value="2"/>
</dbReference>
<evidence type="ECO:0000256" key="4">
    <source>
        <dbReference type="SAM" id="Coils"/>
    </source>
</evidence>
<gene>
    <name evidence="6" type="ORF">C7959_10886</name>
</gene>
<comment type="caution">
    <text evidence="6">The sequence shown here is derived from an EMBL/GenBank/DDBJ whole genome shotgun (WGS) entry which is preliminary data.</text>
</comment>
<feature type="coiled-coil region" evidence="4">
    <location>
        <begin position="239"/>
        <end position="325"/>
    </location>
</feature>
<protein>
    <recommendedName>
        <fullName evidence="3">Nuclease SbcCD subunit C</fullName>
    </recommendedName>
</protein>
<dbReference type="Proteomes" id="UP000295832">
    <property type="component" value="Unassembled WGS sequence"/>
</dbReference>
<dbReference type="PANTHER" id="PTHR32114">
    <property type="entry name" value="ABC TRANSPORTER ABCH.3"/>
    <property type="match status" value="1"/>
</dbReference>
<keyword evidence="7" id="KW-1185">Reference proteome</keyword>
<dbReference type="RefSeq" id="WP_134116086.1">
    <property type="nucleotide sequence ID" value="NZ_SOEG01000008.1"/>
</dbReference>
<dbReference type="Pfam" id="PF13476">
    <property type="entry name" value="AAA_23"/>
    <property type="match status" value="1"/>
</dbReference>